<name>A0A7G2CDH5_9TRYP</name>
<dbReference type="EMBL" id="LR877150">
    <property type="protein sequence ID" value="CAD2216182.1"/>
    <property type="molecule type" value="Genomic_DNA"/>
</dbReference>
<feature type="coiled-coil region" evidence="1">
    <location>
        <begin position="17"/>
        <end position="93"/>
    </location>
</feature>
<evidence type="ECO:0000256" key="2">
    <source>
        <dbReference type="SAM" id="MobiDB-lite"/>
    </source>
</evidence>
<gene>
    <name evidence="3" type="ORF">ADEAN_000364300</name>
</gene>
<accession>A0A7G2CDH5</accession>
<evidence type="ECO:0000313" key="3">
    <source>
        <dbReference type="EMBL" id="CAD2216182.1"/>
    </source>
</evidence>
<feature type="compositionally biased region" description="Basic and acidic residues" evidence="2">
    <location>
        <begin position="243"/>
        <end position="257"/>
    </location>
</feature>
<sequence>MHSSRGEMTSTTLYEMVNKVQVESAGLEKDIKRINAEMDQLTQNYEARKNEIVDERQRDELFKKRIEEELTLQKELNVKYMIAKERLLNAKNEEKTFKSELLSDFLRISLFDQPACEEQEDTPTAKGEAAAGENAALTEKAVADASHTATVLRSLQQVVPLPSVPPEVLMEYFHLLKEKLSEEDVMKFLDETEGEATWTAEREADAPNNHGASKRGRSELHLDIEDSVSEEEEEEEADEDTAAFDHTHHDKPVAKKETHGRRQRPQRLSFEEDLEVVIPISGVNTSRLNGPLLKKTIPVTQPVDHRPNAQIRRPPTTAPTHAGRPAHTNGNPASDGMPPPPSAGEQEGARPPATEEGKTVFTSIGNNITRFVMPFTFSRKSLTQGDSTSNSNNEHRGETESNLNRRARRTVWKM</sequence>
<feature type="region of interest" description="Disordered" evidence="2">
    <location>
        <begin position="305"/>
        <end position="357"/>
    </location>
</feature>
<evidence type="ECO:0000313" key="4">
    <source>
        <dbReference type="Proteomes" id="UP000515908"/>
    </source>
</evidence>
<organism evidence="3 4">
    <name type="scientific">Angomonas deanei</name>
    <dbReference type="NCBI Taxonomy" id="59799"/>
    <lineage>
        <taxon>Eukaryota</taxon>
        <taxon>Discoba</taxon>
        <taxon>Euglenozoa</taxon>
        <taxon>Kinetoplastea</taxon>
        <taxon>Metakinetoplastina</taxon>
        <taxon>Trypanosomatida</taxon>
        <taxon>Trypanosomatidae</taxon>
        <taxon>Strigomonadinae</taxon>
        <taxon>Angomonas</taxon>
    </lineage>
</organism>
<evidence type="ECO:0000256" key="1">
    <source>
        <dbReference type="SAM" id="Coils"/>
    </source>
</evidence>
<reference evidence="3 4" key="1">
    <citation type="submission" date="2020-08" db="EMBL/GenBank/DDBJ databases">
        <authorList>
            <person name="Newling K."/>
            <person name="Davey J."/>
            <person name="Forrester S."/>
        </authorList>
    </citation>
    <scope>NUCLEOTIDE SEQUENCE [LARGE SCALE GENOMIC DNA]</scope>
    <source>
        <strain evidence="4">Crithidia deanei Carvalho (ATCC PRA-265)</strain>
    </source>
</reference>
<dbReference type="AlphaFoldDB" id="A0A7G2CDH5"/>
<dbReference type="Proteomes" id="UP000515908">
    <property type="component" value="Chromosome 06"/>
</dbReference>
<feature type="compositionally biased region" description="Basic residues" evidence="2">
    <location>
        <begin position="405"/>
        <end position="414"/>
    </location>
</feature>
<feature type="region of interest" description="Disordered" evidence="2">
    <location>
        <begin position="197"/>
        <end position="267"/>
    </location>
</feature>
<dbReference type="VEuPathDB" id="TriTrypDB:ADEAN_000364300"/>
<protein>
    <submittedName>
        <fullName evidence="3">Uncharacterized protein</fullName>
    </submittedName>
</protein>
<feature type="compositionally biased region" description="Polar residues" evidence="2">
    <location>
        <begin position="381"/>
        <end position="392"/>
    </location>
</feature>
<feature type="compositionally biased region" description="Acidic residues" evidence="2">
    <location>
        <begin position="225"/>
        <end position="242"/>
    </location>
</feature>
<keyword evidence="1" id="KW-0175">Coiled coil</keyword>
<keyword evidence="4" id="KW-1185">Reference proteome</keyword>
<feature type="region of interest" description="Disordered" evidence="2">
    <location>
        <begin position="381"/>
        <end position="414"/>
    </location>
</feature>
<proteinExistence type="predicted"/>